<organism evidence="2">
    <name type="scientific">Oryza sativa subsp. japonica</name>
    <name type="common">Rice</name>
    <dbReference type="NCBI Taxonomy" id="39947"/>
    <lineage>
        <taxon>Eukaryota</taxon>
        <taxon>Viridiplantae</taxon>
        <taxon>Streptophyta</taxon>
        <taxon>Embryophyta</taxon>
        <taxon>Tracheophyta</taxon>
        <taxon>Spermatophyta</taxon>
        <taxon>Magnoliopsida</taxon>
        <taxon>Liliopsida</taxon>
        <taxon>Poales</taxon>
        <taxon>Poaceae</taxon>
        <taxon>BOP clade</taxon>
        <taxon>Oryzoideae</taxon>
        <taxon>Oryzeae</taxon>
        <taxon>Oryzinae</taxon>
        <taxon>Oryza</taxon>
        <taxon>Oryza sativa</taxon>
    </lineage>
</organism>
<reference evidence="2" key="1">
    <citation type="journal article" date="2005" name="BMC Biol.">
        <title>The sequence of rice chromosomes 11 and 12, rich in disease resistance genes and recent gene duplications.</title>
        <authorList>
            <consortium name="The rice chromosomes 11 and 12 sequencing consortia"/>
        </authorList>
    </citation>
    <scope>NUCLEOTIDE SEQUENCE [LARGE SCALE GENOMIC DNA]</scope>
</reference>
<sequence length="198" mass="22800">MTAVAQIAAGRGGSPPSLPRRSGQRREYRPGGLSQPQYLPQYNQLDQIQKQIQGAPQQRSWANMIADVMREQFGLKPKDSGNLYRHPYPEHFERVPLPNRYKVPDFSTFLGQDNVSTYEHKHDESVQDYIQRFRDMRNRCFSLALMDSQLADLAFQGLLAPISEKFAAQEFDSLAHLAQKDQNIWHAQNPKANFLDMH</sequence>
<reference evidence="2" key="3">
    <citation type="submission" date="2006-01" db="EMBL/GenBank/DDBJ databases">
        <authorList>
            <person name="Buell R."/>
        </authorList>
    </citation>
    <scope>NUCLEOTIDE SEQUENCE</scope>
</reference>
<proteinExistence type="predicted"/>
<dbReference type="EMBL" id="DP000010">
    <property type="protein sequence ID" value="ABA94417.1"/>
    <property type="molecule type" value="Genomic_DNA"/>
</dbReference>
<protein>
    <submittedName>
        <fullName evidence="2">Retrotransposon protein, putative, unclassified</fullName>
    </submittedName>
</protein>
<name>Q2R285_ORYSJ</name>
<dbReference type="AlphaFoldDB" id="Q2R285"/>
<evidence type="ECO:0000256" key="1">
    <source>
        <dbReference type="SAM" id="MobiDB-lite"/>
    </source>
</evidence>
<accession>Q2R285</accession>
<gene>
    <name evidence="2" type="ordered locus">LOC_Os11g36650</name>
</gene>
<feature type="region of interest" description="Disordered" evidence="1">
    <location>
        <begin position="1"/>
        <end position="37"/>
    </location>
</feature>
<reference evidence="2" key="2">
    <citation type="submission" date="2005-04" db="EMBL/GenBank/DDBJ databases">
        <authorList>
            <person name="Buell C.R."/>
            <person name="Wing R.A."/>
            <person name="McCombie W.A."/>
            <person name="Ouyang S."/>
        </authorList>
    </citation>
    <scope>NUCLEOTIDE SEQUENCE</scope>
</reference>
<evidence type="ECO:0000313" key="2">
    <source>
        <dbReference type="EMBL" id="ABA94417.1"/>
    </source>
</evidence>